<evidence type="ECO:0000313" key="5">
    <source>
        <dbReference type="Proteomes" id="UP001152320"/>
    </source>
</evidence>
<keyword evidence="2" id="KW-0472">Membrane</keyword>
<evidence type="ECO:0000313" key="4">
    <source>
        <dbReference type="EMBL" id="KAJ8048740.1"/>
    </source>
</evidence>
<keyword evidence="2" id="KW-1133">Transmembrane helix</keyword>
<dbReference type="Gene3D" id="2.60.120.340">
    <property type="entry name" value="Nucleoplasmin core domain"/>
    <property type="match status" value="1"/>
</dbReference>
<feature type="region of interest" description="Disordered" evidence="1">
    <location>
        <begin position="263"/>
        <end position="325"/>
    </location>
</feature>
<keyword evidence="5" id="KW-1185">Reference proteome</keyword>
<sequence length="550" mass="61047">MVKLDCILSLYLQIFYIAAMLWGVTLHPGVPYTWKVTKQEFLTLASLDCRPQMNTEIYKPMAHLVVKVNNCEYTLCYLEKGIAHQQSLDFIFQDGDNLTLVVEGTGVMHITGYSVRHTMYEDEEEDRTVTSPKRVVLDGIQDDLEPPTLTFMGQPNTIDENCTPPESRTHNIKAATVGKSCQSQGDQIPYQDIDCELIGGTFANENCQKVDSRFHKAAEKINHPQGGNATTTELGSHSLDYKTLPQITNVRTEAICTEELELEAEESFEETNFETHGDGTDHLNEASANKSEIQSEQSMNMSGEHPDSNANVDLSSELHGSDERSSGTIYSEYQENQIQCSSNKDVHISSGTTLSSDAQAFNLCSNLTDSAESRSHEELFIQASVQQETTDRSNHGTQELTPHKDIDCERMDGTTVCEEGGGVESLFQKSTQGGNHLQTANKANEEFESSSSKEIFLQVPNCKTESFLTDDCRSEMNIGCVGSDIDISGEVSYDHSKTIVNKRDDSYHSMNMSGEDVVGISDDDSNDGDIGEEERLFDSTETANQEPRMQ</sequence>
<gene>
    <name evidence="4" type="ORF">HOLleu_01173</name>
</gene>
<protein>
    <submittedName>
        <fullName evidence="4">46 kDa FK506-binding nuclear protein</fullName>
    </submittedName>
</protein>
<keyword evidence="2" id="KW-0812">Transmembrane</keyword>
<feature type="compositionally biased region" description="Polar residues" evidence="1">
    <location>
        <begin position="539"/>
        <end position="550"/>
    </location>
</feature>
<feature type="compositionally biased region" description="Acidic residues" evidence="1">
    <location>
        <begin position="263"/>
        <end position="272"/>
    </location>
</feature>
<organism evidence="4 5">
    <name type="scientific">Holothuria leucospilota</name>
    <name type="common">Black long sea cucumber</name>
    <name type="synonym">Mertensiothuria leucospilota</name>
    <dbReference type="NCBI Taxonomy" id="206669"/>
    <lineage>
        <taxon>Eukaryota</taxon>
        <taxon>Metazoa</taxon>
        <taxon>Echinodermata</taxon>
        <taxon>Eleutherozoa</taxon>
        <taxon>Echinozoa</taxon>
        <taxon>Holothuroidea</taxon>
        <taxon>Aspidochirotacea</taxon>
        <taxon>Aspidochirotida</taxon>
        <taxon>Holothuriidae</taxon>
        <taxon>Holothuria</taxon>
    </lineage>
</organism>
<feature type="transmembrane region" description="Helical" evidence="2">
    <location>
        <begin position="7"/>
        <end position="25"/>
    </location>
</feature>
<name>A0A9Q1CQ35_HOLLE</name>
<dbReference type="AlphaFoldDB" id="A0A9Q1CQ35"/>
<accession>A0A9Q1CQ35</accession>
<comment type="caution">
    <text evidence="4">The sequence shown here is derived from an EMBL/GenBank/DDBJ whole genome shotgun (WGS) entry which is preliminary data.</text>
</comment>
<evidence type="ECO:0000259" key="3">
    <source>
        <dbReference type="Pfam" id="PF17800"/>
    </source>
</evidence>
<dbReference type="Proteomes" id="UP001152320">
    <property type="component" value="Chromosome 1"/>
</dbReference>
<dbReference type="InterPro" id="IPR041232">
    <property type="entry name" value="NPL"/>
</dbReference>
<feature type="compositionally biased region" description="Acidic residues" evidence="1">
    <location>
        <begin position="521"/>
        <end position="532"/>
    </location>
</feature>
<evidence type="ECO:0000256" key="2">
    <source>
        <dbReference type="SAM" id="Phobius"/>
    </source>
</evidence>
<proteinExistence type="predicted"/>
<feature type="domain" description="Nucleoplasmin-like" evidence="3">
    <location>
        <begin position="21"/>
        <end position="114"/>
    </location>
</feature>
<reference evidence="4" key="1">
    <citation type="submission" date="2021-10" db="EMBL/GenBank/DDBJ databases">
        <title>Tropical sea cucumber genome reveals ecological adaptation and Cuvierian tubules defense mechanism.</title>
        <authorList>
            <person name="Chen T."/>
        </authorList>
    </citation>
    <scope>NUCLEOTIDE SEQUENCE</scope>
    <source>
        <strain evidence="4">Nanhai2018</strain>
        <tissue evidence="4">Muscle</tissue>
    </source>
</reference>
<dbReference type="Pfam" id="PF17800">
    <property type="entry name" value="NPL"/>
    <property type="match status" value="1"/>
</dbReference>
<feature type="compositionally biased region" description="Polar residues" evidence="1">
    <location>
        <begin position="286"/>
        <end position="301"/>
    </location>
</feature>
<feature type="region of interest" description="Disordered" evidence="1">
    <location>
        <begin position="507"/>
        <end position="550"/>
    </location>
</feature>
<dbReference type="EMBL" id="JAIZAY010000001">
    <property type="protein sequence ID" value="KAJ8048740.1"/>
    <property type="molecule type" value="Genomic_DNA"/>
</dbReference>
<evidence type="ECO:0000256" key="1">
    <source>
        <dbReference type="SAM" id="MobiDB-lite"/>
    </source>
</evidence>
<feature type="compositionally biased region" description="Basic and acidic residues" evidence="1">
    <location>
        <begin position="273"/>
        <end position="284"/>
    </location>
</feature>